<dbReference type="AlphaFoldDB" id="A0A1V6CAE7"/>
<dbReference type="Proteomes" id="UP000485562">
    <property type="component" value="Unassembled WGS sequence"/>
</dbReference>
<evidence type="ECO:0000313" key="1">
    <source>
        <dbReference type="EMBL" id="OQB73784.1"/>
    </source>
</evidence>
<dbReference type="PANTHER" id="PTHR47406">
    <property type="entry name" value="COAGULATION FACTOR 5/8 TYPE, C-TERMINAL"/>
    <property type="match status" value="1"/>
</dbReference>
<dbReference type="EMBL" id="MWDQ01000065">
    <property type="protein sequence ID" value="OQB73784.1"/>
    <property type="molecule type" value="Genomic_DNA"/>
</dbReference>
<dbReference type="InterPro" id="IPR032287">
    <property type="entry name" value="DUF4838"/>
</dbReference>
<protein>
    <recommendedName>
        <fullName evidence="2">DUF4838 domain-containing protein</fullName>
    </recommendedName>
</protein>
<dbReference type="InterPro" id="IPR013785">
    <property type="entry name" value="Aldolase_TIM"/>
</dbReference>
<reference evidence="1" key="1">
    <citation type="submission" date="2017-02" db="EMBL/GenBank/DDBJ databases">
        <title>Delving into the versatile metabolic prowess of the omnipresent phylum Bacteroidetes.</title>
        <authorList>
            <person name="Nobu M.K."/>
            <person name="Mei R."/>
            <person name="Narihiro T."/>
            <person name="Kuroda K."/>
            <person name="Liu W.-T."/>
        </authorList>
    </citation>
    <scope>NUCLEOTIDE SEQUENCE</scope>
    <source>
        <strain evidence="1">ADurb.Bin131</strain>
    </source>
</reference>
<gene>
    <name evidence="1" type="ORF">BWX89_00781</name>
</gene>
<evidence type="ECO:0008006" key="2">
    <source>
        <dbReference type="Google" id="ProtNLM"/>
    </source>
</evidence>
<dbReference type="Pfam" id="PF16126">
    <property type="entry name" value="DUF4838"/>
    <property type="match status" value="1"/>
</dbReference>
<organism evidence="1">
    <name type="scientific">candidate division TA06 bacterium ADurb.Bin131</name>
    <dbReference type="NCBI Taxonomy" id="1852827"/>
    <lineage>
        <taxon>Bacteria</taxon>
        <taxon>Bacteria division TA06</taxon>
    </lineage>
</organism>
<comment type="caution">
    <text evidence="1">The sequence shown here is derived from an EMBL/GenBank/DDBJ whole genome shotgun (WGS) entry which is preliminary data.</text>
</comment>
<name>A0A1V6CAE7_UNCT6</name>
<sequence length="524" mass="61312">MLGGGDINLIEWCAKVEMTYSVPPKSNKTPEFQGEKQLLSEETGKIWAKQSVEIRGEPGLSIGGHACEAIMPPSKYFDQHPEYFAYDPSQKPDAIHRIKQGRNSYGICWTNPDVKKIFIDYFLNFFRKHPYVKRFTFFPNDGQGPCFCENCRKIEEPWQGITTNQLQYTKNYVLFAADIARSVAAEFPDARIEVGSYNGHTELPDDFAEDLPENLDVLFCIYERKWDRALDDPPSDEELRRTLAEAVVSNYEKDAKKYIIYPEIFKKWRKHVKGNFRYYDYLTSTLGSMGMPFPVSKGAVRTIRFLKNLGFDGYGSQWFSSETIWASYGLSLYVTSYAMWDKNTTWEDLAQEYCFALYRESAKPMYQYFETLENSARNVRFGMGIPEILQVFDEKTYQTCRTHLGYAMDSAKTGKIKKRVKQQMVLLEFGYLFWQTRQIEKRIEDAIKENRIDDTFLLICQHAKIDDKIQKLFNYPLLSWYKNWRGILYRHILGSISDKRGLLYAIQLIKDATNAKFDNLWYND</sequence>
<accession>A0A1V6CAE7</accession>
<dbReference type="Gene3D" id="3.20.20.70">
    <property type="entry name" value="Aldolase class I"/>
    <property type="match status" value="1"/>
</dbReference>
<proteinExistence type="predicted"/>
<dbReference type="PANTHER" id="PTHR47406:SF2">
    <property type="entry name" value="ALPHA GLUCURONIDASE N-TERMINAL DOMAIN-CONTAINING PROTEIN"/>
    <property type="match status" value="1"/>
</dbReference>